<evidence type="ECO:0000313" key="1">
    <source>
        <dbReference type="EMBL" id="EDX75844.1"/>
    </source>
</evidence>
<protein>
    <submittedName>
        <fullName evidence="1">Uncharacterized protein</fullName>
    </submittedName>
</protein>
<proteinExistence type="predicted"/>
<dbReference type="AlphaFoldDB" id="B4VQJ7"/>
<dbReference type="HOGENOM" id="CLU_3287977_0_0_3"/>
<dbReference type="EMBL" id="DS989848">
    <property type="protein sequence ID" value="EDX75844.1"/>
    <property type="molecule type" value="Genomic_DNA"/>
</dbReference>
<accession>B4VQJ7</accession>
<keyword evidence="2" id="KW-1185">Reference proteome</keyword>
<organism evidence="1 2">
    <name type="scientific">Coleofasciculus chthonoplastes PCC 7420</name>
    <dbReference type="NCBI Taxonomy" id="118168"/>
    <lineage>
        <taxon>Bacteria</taxon>
        <taxon>Bacillati</taxon>
        <taxon>Cyanobacteriota</taxon>
        <taxon>Cyanophyceae</taxon>
        <taxon>Coleofasciculales</taxon>
        <taxon>Coleofasciculaceae</taxon>
        <taxon>Coleofasciculus</taxon>
    </lineage>
</organism>
<name>B4VQJ7_9CYAN</name>
<gene>
    <name evidence="1" type="ORF">MC7420_6499</name>
</gene>
<evidence type="ECO:0000313" key="2">
    <source>
        <dbReference type="Proteomes" id="UP000003835"/>
    </source>
</evidence>
<dbReference type="Proteomes" id="UP000003835">
    <property type="component" value="Unassembled WGS sequence"/>
</dbReference>
<reference evidence="1 2" key="1">
    <citation type="submission" date="2008-07" db="EMBL/GenBank/DDBJ databases">
        <authorList>
            <person name="Tandeau de Marsac N."/>
            <person name="Ferriera S."/>
            <person name="Johnson J."/>
            <person name="Kravitz S."/>
            <person name="Beeson K."/>
            <person name="Sutton G."/>
            <person name="Rogers Y.-H."/>
            <person name="Friedman R."/>
            <person name="Frazier M."/>
            <person name="Venter J.C."/>
        </authorList>
    </citation>
    <scope>NUCLEOTIDE SEQUENCE [LARGE SCALE GENOMIC DNA]</scope>
    <source>
        <strain evidence="1 2">PCC 7420</strain>
    </source>
</reference>
<sequence>MRFDIECLNPPLQRVVFFRFGVSQGGFCYKCYRWDSTLNA</sequence>